<protein>
    <submittedName>
        <fullName evidence="1">Uncharacterized protein</fullName>
    </submittedName>
</protein>
<dbReference type="Proteomes" id="UP000249166">
    <property type="component" value="Unassembled WGS sequence"/>
</dbReference>
<dbReference type="AlphaFoldDB" id="A0A328HAQ4"/>
<evidence type="ECO:0000313" key="1">
    <source>
        <dbReference type="EMBL" id="RAM35676.1"/>
    </source>
</evidence>
<reference evidence="1 2" key="1">
    <citation type="submission" date="2018-04" db="EMBL/GenBank/DDBJ databases">
        <title>Bacteria isolated from cave deposits of Manipur.</title>
        <authorList>
            <person name="Sahoo D."/>
            <person name="Sarangthem I."/>
            <person name="Nandeibam J."/>
        </authorList>
    </citation>
    <scope>NUCLEOTIDE SEQUENCE [LARGE SCALE GENOMIC DNA]</scope>
    <source>
        <strain evidence="2">mrc11</strain>
    </source>
</reference>
<sequence>MSKAVGGESICEDRAGDSESKAVDLAKARLFSDGTEMLATFNTVTNVPTTGTVLYAVRAWSADGSKEYQLGVEFQDGKETANFVTEAGSGKRENITTGAVAADKQVSVRYPLAKLEGLGDKFEWSAKVTVDDTEADRCPGGDVRSRFPGA</sequence>
<evidence type="ECO:0000313" key="2">
    <source>
        <dbReference type="Proteomes" id="UP000249166"/>
    </source>
</evidence>
<comment type="caution">
    <text evidence="1">The sequence shown here is derived from an EMBL/GenBank/DDBJ whole genome shotgun (WGS) entry which is preliminary data.</text>
</comment>
<dbReference type="EMBL" id="QLNP01000099">
    <property type="protein sequence ID" value="RAM35676.1"/>
    <property type="molecule type" value="Genomic_DNA"/>
</dbReference>
<name>A0A328HAQ4_ARTGO</name>
<accession>A0A328HAQ4</accession>
<dbReference type="RefSeq" id="WP_111905357.1">
    <property type="nucleotide sequence ID" value="NZ_QLNP01000099.1"/>
</dbReference>
<dbReference type="OrthoDB" id="4942325at2"/>
<proteinExistence type="predicted"/>
<gene>
    <name evidence="1" type="ORF">DBZ45_18775</name>
</gene>
<organism evidence="1 2">
    <name type="scientific">Arthrobacter globiformis</name>
    <dbReference type="NCBI Taxonomy" id="1665"/>
    <lineage>
        <taxon>Bacteria</taxon>
        <taxon>Bacillati</taxon>
        <taxon>Actinomycetota</taxon>
        <taxon>Actinomycetes</taxon>
        <taxon>Micrococcales</taxon>
        <taxon>Micrococcaceae</taxon>
        <taxon>Arthrobacter</taxon>
    </lineage>
</organism>